<sequence length="66" mass="7547">MEDSKGRDEVSHSNTGKKLVPMNIPRKFGIAWEHHARDFSNLVKDLKAKLQCRLGVSIREILMAWG</sequence>
<keyword evidence="2" id="KW-1185">Reference proteome</keyword>
<name>A0A371FM88_MUCPR</name>
<dbReference type="EMBL" id="QJKJ01008534">
    <property type="protein sequence ID" value="RDX79457.1"/>
    <property type="molecule type" value="Genomic_DNA"/>
</dbReference>
<comment type="caution">
    <text evidence="1">The sequence shown here is derived from an EMBL/GenBank/DDBJ whole genome shotgun (WGS) entry which is preliminary data.</text>
</comment>
<protein>
    <submittedName>
        <fullName evidence="1">Uncharacterized protein</fullName>
    </submittedName>
</protein>
<evidence type="ECO:0000313" key="2">
    <source>
        <dbReference type="Proteomes" id="UP000257109"/>
    </source>
</evidence>
<dbReference type="Proteomes" id="UP000257109">
    <property type="component" value="Unassembled WGS sequence"/>
</dbReference>
<feature type="non-terminal residue" evidence="1">
    <location>
        <position position="1"/>
    </location>
</feature>
<reference evidence="1" key="1">
    <citation type="submission" date="2018-05" db="EMBL/GenBank/DDBJ databases">
        <title>Draft genome of Mucuna pruriens seed.</title>
        <authorList>
            <person name="Nnadi N.E."/>
            <person name="Vos R."/>
            <person name="Hasami M.H."/>
            <person name="Devisetty U.K."/>
            <person name="Aguiy J.C."/>
        </authorList>
    </citation>
    <scope>NUCLEOTIDE SEQUENCE [LARGE SCALE GENOMIC DNA]</scope>
    <source>
        <strain evidence="1">JCA_2017</strain>
    </source>
</reference>
<accession>A0A371FM88</accession>
<proteinExistence type="predicted"/>
<organism evidence="1 2">
    <name type="scientific">Mucuna pruriens</name>
    <name type="common">Velvet bean</name>
    <name type="synonym">Dolichos pruriens</name>
    <dbReference type="NCBI Taxonomy" id="157652"/>
    <lineage>
        <taxon>Eukaryota</taxon>
        <taxon>Viridiplantae</taxon>
        <taxon>Streptophyta</taxon>
        <taxon>Embryophyta</taxon>
        <taxon>Tracheophyta</taxon>
        <taxon>Spermatophyta</taxon>
        <taxon>Magnoliopsida</taxon>
        <taxon>eudicotyledons</taxon>
        <taxon>Gunneridae</taxon>
        <taxon>Pentapetalae</taxon>
        <taxon>rosids</taxon>
        <taxon>fabids</taxon>
        <taxon>Fabales</taxon>
        <taxon>Fabaceae</taxon>
        <taxon>Papilionoideae</taxon>
        <taxon>50 kb inversion clade</taxon>
        <taxon>NPAAA clade</taxon>
        <taxon>indigoferoid/millettioid clade</taxon>
        <taxon>Phaseoleae</taxon>
        <taxon>Mucuna</taxon>
    </lineage>
</organism>
<gene>
    <name evidence="1" type="ORF">CR513_40122</name>
</gene>
<evidence type="ECO:0000313" key="1">
    <source>
        <dbReference type="EMBL" id="RDX79457.1"/>
    </source>
</evidence>
<dbReference type="AlphaFoldDB" id="A0A371FM88"/>